<protein>
    <recommendedName>
        <fullName evidence="4">PE-PGRS family protein</fullName>
    </recommendedName>
</protein>
<name>D9W6G8_9ACTN</name>
<evidence type="ECO:0000313" key="3">
    <source>
        <dbReference type="Proteomes" id="UP000003963"/>
    </source>
</evidence>
<evidence type="ECO:0000256" key="1">
    <source>
        <dbReference type="SAM" id="MobiDB-lite"/>
    </source>
</evidence>
<dbReference type="EMBL" id="GG657754">
    <property type="protein sequence ID" value="EFL22499.1"/>
    <property type="molecule type" value="Genomic_DNA"/>
</dbReference>
<accession>D9W6G8</accession>
<organism evidence="2 3">
    <name type="scientific">Streptomyces himastatinicus ATCC 53653</name>
    <dbReference type="NCBI Taxonomy" id="457427"/>
    <lineage>
        <taxon>Bacteria</taxon>
        <taxon>Bacillati</taxon>
        <taxon>Actinomycetota</taxon>
        <taxon>Actinomycetes</taxon>
        <taxon>Kitasatosporales</taxon>
        <taxon>Streptomycetaceae</taxon>
        <taxon>Streptomyces</taxon>
        <taxon>Streptomyces violaceusniger group</taxon>
    </lineage>
</organism>
<keyword evidence="3" id="KW-1185">Reference proteome</keyword>
<reference evidence="2 3" key="1">
    <citation type="submission" date="2009-02" db="EMBL/GenBank/DDBJ databases">
        <title>Annotation of Streptomyces hygroscopicus strain ATCC 53653.</title>
        <authorList>
            <consortium name="The Broad Institute Genome Sequencing Platform"/>
            <consortium name="Broad Institute Microbial Sequencing Center"/>
            <person name="Fischbach M."/>
            <person name="Godfrey P."/>
            <person name="Ward D."/>
            <person name="Young S."/>
            <person name="Zeng Q."/>
            <person name="Koehrsen M."/>
            <person name="Alvarado L."/>
            <person name="Berlin A.M."/>
            <person name="Bochicchio J."/>
            <person name="Borenstein D."/>
            <person name="Chapman S.B."/>
            <person name="Chen Z."/>
            <person name="Engels R."/>
            <person name="Freedman E."/>
            <person name="Gellesch M."/>
            <person name="Goldberg J."/>
            <person name="Griggs A."/>
            <person name="Gujja S."/>
            <person name="Heilman E.R."/>
            <person name="Heiman D.I."/>
            <person name="Hepburn T.A."/>
            <person name="Howarth C."/>
            <person name="Jen D."/>
            <person name="Larson L."/>
            <person name="Lewis B."/>
            <person name="Mehta T."/>
            <person name="Park D."/>
            <person name="Pearson M."/>
            <person name="Richards J."/>
            <person name="Roberts A."/>
            <person name="Saif S."/>
            <person name="Shea T.D."/>
            <person name="Shenoy N."/>
            <person name="Sisk P."/>
            <person name="Stolte C."/>
            <person name="Sykes S.N."/>
            <person name="Thomson T."/>
            <person name="Walk T."/>
            <person name="White J."/>
            <person name="Yandava C."/>
            <person name="Straight P."/>
            <person name="Clardy J."/>
            <person name="Hung D."/>
            <person name="Kolter R."/>
            <person name="Mekalanos J."/>
            <person name="Walker S."/>
            <person name="Walsh C.T."/>
            <person name="Wieland-Brown L.C."/>
            <person name="Haas B."/>
            <person name="Nusbaum C."/>
            <person name="Birren B."/>
        </authorList>
    </citation>
    <scope>NUCLEOTIDE SEQUENCE [LARGE SCALE GENOMIC DNA]</scope>
    <source>
        <strain evidence="2 3">ATCC 53653</strain>
    </source>
</reference>
<dbReference type="STRING" id="457427.SSOG_02211"/>
<sequence length="165" mass="17787">MSERCEGDGERMSTFEAEWAQMKRAASGETGMSLASAGSKPNWGQGGSGGVRSSKSAWTAAGEGVGKLRGNIRTALTKLEEEQNGLGLGSETGGGIECAVAQREIYRSWKRYLKGVSGKCGTFQDRLEKAGDHHYKNDAAIEREFSQLDNLHKDTKPVGGESRDR</sequence>
<feature type="region of interest" description="Disordered" evidence="1">
    <location>
        <begin position="143"/>
        <end position="165"/>
    </location>
</feature>
<gene>
    <name evidence="2" type="ORF">SSOG_02211</name>
</gene>
<proteinExistence type="predicted"/>
<feature type="region of interest" description="Disordered" evidence="1">
    <location>
        <begin position="22"/>
        <end position="62"/>
    </location>
</feature>
<dbReference type="HOGENOM" id="CLU_131546_0_0_11"/>
<evidence type="ECO:0000313" key="2">
    <source>
        <dbReference type="EMBL" id="EFL22499.1"/>
    </source>
</evidence>
<dbReference type="Proteomes" id="UP000003963">
    <property type="component" value="Unassembled WGS sequence"/>
</dbReference>
<evidence type="ECO:0008006" key="4">
    <source>
        <dbReference type="Google" id="ProtNLM"/>
    </source>
</evidence>
<dbReference type="AlphaFoldDB" id="D9W6G8"/>